<comment type="caution">
    <text evidence="1">The sequence shown here is derived from an EMBL/GenBank/DDBJ whole genome shotgun (WGS) entry which is preliminary data.</text>
</comment>
<dbReference type="EMBL" id="JBJQOH010000001">
    <property type="protein sequence ID" value="KAL3699461.1"/>
    <property type="molecule type" value="Genomic_DNA"/>
</dbReference>
<protein>
    <recommendedName>
        <fullName evidence="3">Transposase</fullName>
    </recommendedName>
</protein>
<dbReference type="InterPro" id="IPR004242">
    <property type="entry name" value="Transposase_21"/>
</dbReference>
<dbReference type="PANTHER" id="PTHR10775:SF185">
    <property type="entry name" value="OS08G0208400 PROTEIN"/>
    <property type="match status" value="1"/>
</dbReference>
<sequence>MRDWRKIRCPCEVCRGVTRIDLDRVEQYLVRNGRMQLFRVWRDKEFEWDSSDDEWACRSEQRWSTDSVQEPIQYSWTGLLSLENPSPEAPNEATTVEEVDVHQMLADLFEGVDEAREDILGATSNANEDPEAEVLGGIVNGMSSFNAAETHEEELRAACKPLFQGARMNLLSFVMVLLNICYEHGVPNIAVDEILALLQRRAFPEDNHLPSNRYQAKKLISRLSLDYKIIHACPNGCVLFRGEYSNCDLCPQCGSNRYKLVGRSQVPAKILRHFPVIPRMKRMFRVKTIAELMRWSSENKSTDGKVRHPSDSLAWKHFEQLYPHFALEPRNLHFGLALDGVNPFSDKSTTWSTWPVLLINYNLPPWLATKKFFLHMALLIPGKESVRSSNIDVYLQPLIEELQELWRGVPVTDDLLVRHIIDLMHTEKNICNNLLKTILGEKDQPAVRQDMQNRGIHSDLWLQTVSHRLPNRAPVTLKPKAPWVLSPFQREVFLARARPEGCMAECFKQDEAVGLATEYMANFQPVKTRMWDADEDEGVLGEVLEGASEPYTLTEELRDIAHRFILKNKECLHPFAM</sequence>
<gene>
    <name evidence="1" type="ORF">R1sor_017483</name>
</gene>
<dbReference type="Pfam" id="PF02992">
    <property type="entry name" value="Transposase_21"/>
    <property type="match status" value="1"/>
</dbReference>
<evidence type="ECO:0000313" key="2">
    <source>
        <dbReference type="Proteomes" id="UP001633002"/>
    </source>
</evidence>
<accession>A0ABD3IAZ8</accession>
<evidence type="ECO:0000313" key="1">
    <source>
        <dbReference type="EMBL" id="KAL3699461.1"/>
    </source>
</evidence>
<keyword evidence="2" id="KW-1185">Reference proteome</keyword>
<proteinExistence type="predicted"/>
<dbReference type="AlphaFoldDB" id="A0ABD3IAZ8"/>
<reference evidence="1 2" key="1">
    <citation type="submission" date="2024-09" db="EMBL/GenBank/DDBJ databases">
        <title>Chromosome-scale assembly of Riccia sorocarpa.</title>
        <authorList>
            <person name="Paukszto L."/>
        </authorList>
    </citation>
    <scope>NUCLEOTIDE SEQUENCE [LARGE SCALE GENOMIC DNA]</scope>
    <source>
        <strain evidence="1">LP-2024</strain>
        <tissue evidence="1">Aerial parts of the thallus</tissue>
    </source>
</reference>
<evidence type="ECO:0008006" key="3">
    <source>
        <dbReference type="Google" id="ProtNLM"/>
    </source>
</evidence>
<name>A0ABD3IAZ8_9MARC</name>
<dbReference type="Proteomes" id="UP001633002">
    <property type="component" value="Unassembled WGS sequence"/>
</dbReference>
<dbReference type="PANTHER" id="PTHR10775">
    <property type="entry name" value="OS08G0208400 PROTEIN"/>
    <property type="match status" value="1"/>
</dbReference>
<organism evidence="1 2">
    <name type="scientific">Riccia sorocarpa</name>
    <dbReference type="NCBI Taxonomy" id="122646"/>
    <lineage>
        <taxon>Eukaryota</taxon>
        <taxon>Viridiplantae</taxon>
        <taxon>Streptophyta</taxon>
        <taxon>Embryophyta</taxon>
        <taxon>Marchantiophyta</taxon>
        <taxon>Marchantiopsida</taxon>
        <taxon>Marchantiidae</taxon>
        <taxon>Marchantiales</taxon>
        <taxon>Ricciaceae</taxon>
        <taxon>Riccia</taxon>
    </lineage>
</organism>